<proteinExistence type="predicted"/>
<accession>A0A1H8KQ46</accession>
<dbReference type="EMBL" id="FOCM01000008">
    <property type="protein sequence ID" value="SEN95019.1"/>
    <property type="molecule type" value="Genomic_DNA"/>
</dbReference>
<evidence type="ECO:0000313" key="2">
    <source>
        <dbReference type="Proteomes" id="UP000199372"/>
    </source>
</evidence>
<keyword evidence="2" id="KW-1185">Reference proteome</keyword>
<evidence type="ECO:0000313" key="1">
    <source>
        <dbReference type="EMBL" id="SEN95019.1"/>
    </source>
</evidence>
<name>A0A1H8KQ46_9RHOB</name>
<reference evidence="2" key="1">
    <citation type="submission" date="2016-10" db="EMBL/GenBank/DDBJ databases">
        <authorList>
            <person name="Varghese N."/>
            <person name="Submissions S."/>
        </authorList>
    </citation>
    <scope>NUCLEOTIDE SEQUENCE [LARGE SCALE GENOMIC DNA]</scope>
    <source>
        <strain evidence="2">DSM 26893</strain>
    </source>
</reference>
<dbReference type="OrthoDB" id="7826493at2"/>
<sequence>MIHIFCEPDDGPALWLAGALSERDVPVEVSLPEELLVGSRFALELGGDAPEPRLTTASGVSLSTGNVNAIVARLTSFPVPPLENGSDADLVYAAEECRASLVGWFAAWACPMIGRPAPYTPWGDDASPREWRVMAASLGLPVAADHLAETPDNARTDVLATSGGCFVAGGEAAPSELADPASRLLPLQNDIAAVFRFVEGPDGPLFDGPVPMVDFGAFGPVVPDMLADLTSP</sequence>
<gene>
    <name evidence="1" type="ORF">SAMN04488011_10883</name>
</gene>
<dbReference type="AlphaFoldDB" id="A0A1H8KQ46"/>
<dbReference type="Proteomes" id="UP000199372">
    <property type="component" value="Unassembled WGS sequence"/>
</dbReference>
<organism evidence="1 2">
    <name type="scientific">Palleronia pelagia</name>
    <dbReference type="NCBI Taxonomy" id="387096"/>
    <lineage>
        <taxon>Bacteria</taxon>
        <taxon>Pseudomonadati</taxon>
        <taxon>Pseudomonadota</taxon>
        <taxon>Alphaproteobacteria</taxon>
        <taxon>Rhodobacterales</taxon>
        <taxon>Roseobacteraceae</taxon>
        <taxon>Palleronia</taxon>
    </lineage>
</organism>
<dbReference type="RefSeq" id="WP_091846365.1">
    <property type="nucleotide sequence ID" value="NZ_FOCM01000008.1"/>
</dbReference>
<protein>
    <submittedName>
        <fullName evidence="1">Uncharacterized protein</fullName>
    </submittedName>
</protein>